<dbReference type="RefSeq" id="WP_003083675.1">
    <property type="nucleotide sequence ID" value="NZ_CP070236.1"/>
</dbReference>
<feature type="transmembrane region" description="Helical" evidence="1">
    <location>
        <begin position="102"/>
        <end position="121"/>
    </location>
</feature>
<organism evidence="2 3">
    <name type="scientific">Streptococcus porcinus</name>
    <dbReference type="NCBI Taxonomy" id="1340"/>
    <lineage>
        <taxon>Bacteria</taxon>
        <taxon>Bacillati</taxon>
        <taxon>Bacillota</taxon>
        <taxon>Bacilli</taxon>
        <taxon>Lactobacillales</taxon>
        <taxon>Streptococcaceae</taxon>
        <taxon>Streptococcus</taxon>
    </lineage>
</organism>
<dbReference type="Proteomes" id="UP000306241">
    <property type="component" value="Chromosome"/>
</dbReference>
<gene>
    <name evidence="2" type="ORF">NCTC10924_01230</name>
</gene>
<accession>A0A4V0H698</accession>
<dbReference type="AlphaFoldDB" id="A0A4V0H698"/>
<protein>
    <submittedName>
        <fullName evidence="2">Membrane protein</fullName>
    </submittedName>
</protein>
<dbReference type="EMBL" id="LR594052">
    <property type="protein sequence ID" value="VTT44760.1"/>
    <property type="molecule type" value="Genomic_DNA"/>
</dbReference>
<feature type="transmembrane region" description="Helical" evidence="1">
    <location>
        <begin position="75"/>
        <end position="96"/>
    </location>
</feature>
<dbReference type="OrthoDB" id="2237695at2"/>
<name>A0A4V0H698_STRPO</name>
<keyword evidence="1" id="KW-0812">Transmembrane</keyword>
<keyword evidence="1" id="KW-0472">Membrane</keyword>
<reference evidence="2 3" key="1">
    <citation type="submission" date="2019-05" db="EMBL/GenBank/DDBJ databases">
        <authorList>
            <consortium name="Pathogen Informatics"/>
        </authorList>
    </citation>
    <scope>NUCLEOTIDE SEQUENCE [LARGE SCALE GENOMIC DNA]</scope>
    <source>
        <strain evidence="2 3">NCTC10924</strain>
    </source>
</reference>
<sequence length="128" mass="14984">MSIIIKRISGKKSFLKNTIAIRLNKKYVSEIANNESIELEIPAENSLLSYNILDYPRIRVSNEELILLKPNKVTLMIRVFYLCFYILYLLLFQKSLPLTSPISNIITLSIIPIIFLPNYCFEKQTRRK</sequence>
<evidence type="ECO:0000313" key="2">
    <source>
        <dbReference type="EMBL" id="VTT44760.1"/>
    </source>
</evidence>
<keyword evidence="1" id="KW-1133">Transmembrane helix</keyword>
<evidence type="ECO:0000313" key="3">
    <source>
        <dbReference type="Proteomes" id="UP000306241"/>
    </source>
</evidence>
<proteinExistence type="predicted"/>
<evidence type="ECO:0000256" key="1">
    <source>
        <dbReference type="SAM" id="Phobius"/>
    </source>
</evidence>